<dbReference type="PANTHER" id="PTHR14379">
    <property type="entry name" value="LIMKAIN B LKAP"/>
    <property type="match status" value="1"/>
</dbReference>
<proteinExistence type="predicted"/>
<feature type="compositionally biased region" description="Basic residues" evidence="1">
    <location>
        <begin position="308"/>
        <end position="321"/>
    </location>
</feature>
<feature type="domain" description="NYN" evidence="2">
    <location>
        <begin position="9"/>
        <end position="151"/>
    </location>
</feature>
<protein>
    <recommendedName>
        <fullName evidence="2">NYN domain-containing protein</fullName>
    </recommendedName>
</protein>
<name>A0A9D4VAH4_ADICA</name>
<dbReference type="GO" id="GO:0004540">
    <property type="term" value="F:RNA nuclease activity"/>
    <property type="evidence" value="ECO:0007669"/>
    <property type="project" value="InterPro"/>
</dbReference>
<dbReference type="EMBL" id="JABFUD020000003">
    <property type="protein sequence ID" value="KAI5082577.1"/>
    <property type="molecule type" value="Genomic_DNA"/>
</dbReference>
<evidence type="ECO:0000256" key="1">
    <source>
        <dbReference type="SAM" id="MobiDB-lite"/>
    </source>
</evidence>
<feature type="compositionally biased region" description="Basic residues" evidence="1">
    <location>
        <begin position="347"/>
        <end position="358"/>
    </location>
</feature>
<comment type="caution">
    <text evidence="3">The sequence shown here is derived from an EMBL/GenBank/DDBJ whole genome shotgun (WGS) entry which is preliminary data.</text>
</comment>
<dbReference type="Gene3D" id="3.40.50.1010">
    <property type="entry name" value="5'-nuclease"/>
    <property type="match status" value="1"/>
</dbReference>
<dbReference type="Pfam" id="PF01936">
    <property type="entry name" value="NYN"/>
    <property type="match status" value="1"/>
</dbReference>
<feature type="region of interest" description="Disordered" evidence="1">
    <location>
        <begin position="306"/>
        <end position="378"/>
    </location>
</feature>
<sequence>MSTESLQPVAIFWDIENCAVPHGVNVEEVSGHIRRTFKVDLEMQGPIRVFSAYGDFSLIPRHTRQGCQMTGVNLIDVPHGKKDAADKAILADMFLFALDNPAPGTILSISGDVDFAPALHKLGQRGYSVVLAIPSGLRVSSALCNACQHLLSWPDVARGKGVMAVETVLTSGKNDGRTWKMVVQEAKRECTDSFKSKHVAKDNGALGKHQRGHDAVAGLKNAVKGPSCTQDSSGIRRIPDGIYEEQVKVPTQFAKEFEAVAVAMGNVWTHGKVAPFNLRDMHENAHDQGFPDGGFVRVLVRKSADKQVKHHRNWNSSHPRKSSGPVTRSQKMAKKEMLKCVFQQSIKVKKQKKKKSKNKSIGDEDPHSFKTRIESCSK</sequence>
<dbReference type="InterPro" id="IPR021139">
    <property type="entry name" value="NYN"/>
</dbReference>
<evidence type="ECO:0000313" key="4">
    <source>
        <dbReference type="Proteomes" id="UP000886520"/>
    </source>
</evidence>
<keyword evidence="4" id="KW-1185">Reference proteome</keyword>
<dbReference type="Proteomes" id="UP000886520">
    <property type="component" value="Chromosome 2"/>
</dbReference>
<accession>A0A9D4VAH4</accession>
<dbReference type="GO" id="GO:0010468">
    <property type="term" value="P:regulation of gene expression"/>
    <property type="evidence" value="ECO:0007669"/>
    <property type="project" value="InterPro"/>
</dbReference>
<feature type="compositionally biased region" description="Basic and acidic residues" evidence="1">
    <location>
        <begin position="360"/>
        <end position="378"/>
    </location>
</feature>
<dbReference type="OrthoDB" id="549353at2759"/>
<dbReference type="AlphaFoldDB" id="A0A9D4VAH4"/>
<reference evidence="3" key="1">
    <citation type="submission" date="2021-01" db="EMBL/GenBank/DDBJ databases">
        <title>Adiantum capillus-veneris genome.</title>
        <authorList>
            <person name="Fang Y."/>
            <person name="Liao Q."/>
        </authorList>
    </citation>
    <scope>NUCLEOTIDE SEQUENCE</scope>
    <source>
        <strain evidence="3">H3</strain>
        <tissue evidence="3">Leaf</tissue>
    </source>
</reference>
<evidence type="ECO:0000259" key="2">
    <source>
        <dbReference type="Pfam" id="PF01936"/>
    </source>
</evidence>
<dbReference type="CDD" id="cd10910">
    <property type="entry name" value="PIN_limkain_b1_N_like"/>
    <property type="match status" value="1"/>
</dbReference>
<organism evidence="3 4">
    <name type="scientific">Adiantum capillus-veneris</name>
    <name type="common">Maidenhair fern</name>
    <dbReference type="NCBI Taxonomy" id="13818"/>
    <lineage>
        <taxon>Eukaryota</taxon>
        <taxon>Viridiplantae</taxon>
        <taxon>Streptophyta</taxon>
        <taxon>Embryophyta</taxon>
        <taxon>Tracheophyta</taxon>
        <taxon>Polypodiopsida</taxon>
        <taxon>Polypodiidae</taxon>
        <taxon>Polypodiales</taxon>
        <taxon>Pteridineae</taxon>
        <taxon>Pteridaceae</taxon>
        <taxon>Vittarioideae</taxon>
        <taxon>Adiantum</taxon>
    </lineage>
</organism>
<dbReference type="InterPro" id="IPR024768">
    <property type="entry name" value="Marf1"/>
</dbReference>
<gene>
    <name evidence="3" type="ORF">GOP47_0002320</name>
</gene>
<dbReference type="PANTHER" id="PTHR14379:SF82">
    <property type="entry name" value="OS08G0230500 PROTEIN"/>
    <property type="match status" value="1"/>
</dbReference>
<dbReference type="GO" id="GO:0005777">
    <property type="term" value="C:peroxisome"/>
    <property type="evidence" value="ECO:0007669"/>
    <property type="project" value="InterPro"/>
</dbReference>
<evidence type="ECO:0000313" key="3">
    <source>
        <dbReference type="EMBL" id="KAI5082577.1"/>
    </source>
</evidence>